<evidence type="ECO:0000256" key="10">
    <source>
        <dbReference type="ARBA" id="ARBA00030772"/>
    </source>
</evidence>
<keyword evidence="12" id="KW-1185">Reference proteome</keyword>
<evidence type="ECO:0000256" key="1">
    <source>
        <dbReference type="ARBA" id="ARBA00004533"/>
    </source>
</evidence>
<evidence type="ECO:0000256" key="3">
    <source>
        <dbReference type="ARBA" id="ARBA00021563"/>
    </source>
</evidence>
<gene>
    <name evidence="11" type="primary">gspN</name>
    <name evidence="11" type="ORF">QLQ16_08255</name>
</gene>
<accession>A0ABT6X6S1</accession>
<reference evidence="11" key="1">
    <citation type="submission" date="2023-05" db="EMBL/GenBank/DDBJ databases">
        <title>Limnohabitans sp. strain HM2-2 Genome sequencing and assembly.</title>
        <authorList>
            <person name="Jung Y."/>
        </authorList>
    </citation>
    <scope>NUCLEOTIDE SEQUENCE</scope>
    <source>
        <strain evidence="11">HM2-2</strain>
    </source>
</reference>
<evidence type="ECO:0000256" key="5">
    <source>
        <dbReference type="ARBA" id="ARBA00022475"/>
    </source>
</evidence>
<evidence type="ECO:0000256" key="6">
    <source>
        <dbReference type="ARBA" id="ARBA00022519"/>
    </source>
</evidence>
<evidence type="ECO:0000256" key="7">
    <source>
        <dbReference type="ARBA" id="ARBA00022692"/>
    </source>
</evidence>
<dbReference type="InterPro" id="IPR022792">
    <property type="entry name" value="T2SS_protein-GspN"/>
</dbReference>
<dbReference type="Pfam" id="PF01203">
    <property type="entry name" value="T2SSN"/>
    <property type="match status" value="1"/>
</dbReference>
<evidence type="ECO:0000256" key="8">
    <source>
        <dbReference type="ARBA" id="ARBA00022927"/>
    </source>
</evidence>
<comment type="similarity">
    <text evidence="2">Belongs to the GSP N family.</text>
</comment>
<sequence length="270" mass="29181">MKRTPLRTAASSASPWGWALSGALLGALLASAIWAPSRWLSESLRQGTRQQVQLDSPRGTVWQGSAQLTLSAGAGSRGAQTLPGRLHWRIQPGLTTWKLELLADCCMDQAAQATVRLGWATQQIQLEDHQSRWPAALLSGLGAPWNTLQAEGQLQLRTESLQLQWADGRLQMQGLAELDAQRMSSRLSTLKPMGSYRVQVRGTPQGSATPQVLLSTLHGPLQLQGQGQWVGQRLHFSGEASADAGTETALSNLLNIIGRRQGTRSLLTLG</sequence>
<dbReference type="RefSeq" id="WP_283224217.1">
    <property type="nucleotide sequence ID" value="NZ_JASGBH010000005.1"/>
</dbReference>
<dbReference type="EMBL" id="JASGBH010000005">
    <property type="protein sequence ID" value="MDI9233826.1"/>
    <property type="molecule type" value="Genomic_DNA"/>
</dbReference>
<keyword evidence="5" id="KW-1003">Cell membrane</keyword>
<protein>
    <recommendedName>
        <fullName evidence="3">Type II secretion system protein N</fullName>
    </recommendedName>
    <alternativeName>
        <fullName evidence="10">General secretion pathway protein N</fullName>
    </alternativeName>
</protein>
<keyword evidence="7" id="KW-0812">Transmembrane</keyword>
<evidence type="ECO:0000313" key="12">
    <source>
        <dbReference type="Proteomes" id="UP001431902"/>
    </source>
</evidence>
<name>A0ABT6X6S1_9BURK</name>
<dbReference type="Proteomes" id="UP001431902">
    <property type="component" value="Unassembled WGS sequence"/>
</dbReference>
<evidence type="ECO:0000256" key="4">
    <source>
        <dbReference type="ARBA" id="ARBA00022448"/>
    </source>
</evidence>
<comment type="caution">
    <text evidence="11">The sequence shown here is derived from an EMBL/GenBank/DDBJ whole genome shotgun (WGS) entry which is preliminary data.</text>
</comment>
<keyword evidence="8" id="KW-0653">Protein transport</keyword>
<evidence type="ECO:0000256" key="2">
    <source>
        <dbReference type="ARBA" id="ARBA00007208"/>
    </source>
</evidence>
<evidence type="ECO:0000313" key="11">
    <source>
        <dbReference type="EMBL" id="MDI9233826.1"/>
    </source>
</evidence>
<evidence type="ECO:0000256" key="9">
    <source>
        <dbReference type="ARBA" id="ARBA00023136"/>
    </source>
</evidence>
<keyword evidence="6" id="KW-0997">Cell inner membrane</keyword>
<proteinExistence type="inferred from homology"/>
<comment type="subcellular location">
    <subcellularLocation>
        <location evidence="1">Cell inner membrane</location>
    </subcellularLocation>
</comment>
<keyword evidence="4" id="KW-0813">Transport</keyword>
<organism evidence="11 12">
    <name type="scientific">Limnohabitans lacus</name>
    <dbReference type="NCBI Taxonomy" id="3045173"/>
    <lineage>
        <taxon>Bacteria</taxon>
        <taxon>Pseudomonadati</taxon>
        <taxon>Pseudomonadota</taxon>
        <taxon>Betaproteobacteria</taxon>
        <taxon>Burkholderiales</taxon>
        <taxon>Comamonadaceae</taxon>
        <taxon>Limnohabitans</taxon>
    </lineage>
</organism>
<keyword evidence="9" id="KW-0472">Membrane</keyword>